<reference evidence="3" key="1">
    <citation type="journal article" date="2013" name="Science">
        <title>The Amborella genome and the evolution of flowering plants.</title>
        <authorList>
            <consortium name="Amborella Genome Project"/>
        </authorList>
    </citation>
    <scope>NUCLEOTIDE SEQUENCE [LARGE SCALE GENOMIC DNA]</scope>
</reference>
<keyword evidence="3" id="KW-1185">Reference proteome</keyword>
<dbReference type="EMBL" id="KI392852">
    <property type="protein sequence ID" value="ERN10423.1"/>
    <property type="molecule type" value="Genomic_DNA"/>
</dbReference>
<proteinExistence type="predicted"/>
<dbReference type="AlphaFoldDB" id="W1PQT5"/>
<evidence type="ECO:0000313" key="2">
    <source>
        <dbReference type="EMBL" id="ERN10423.1"/>
    </source>
</evidence>
<feature type="compositionally biased region" description="Basic and acidic residues" evidence="1">
    <location>
        <begin position="66"/>
        <end position="75"/>
    </location>
</feature>
<accession>W1PQT5</accession>
<protein>
    <submittedName>
        <fullName evidence="2">Uncharacterized protein</fullName>
    </submittedName>
</protein>
<evidence type="ECO:0000256" key="1">
    <source>
        <dbReference type="SAM" id="MobiDB-lite"/>
    </source>
</evidence>
<dbReference type="Proteomes" id="UP000017836">
    <property type="component" value="Unassembled WGS sequence"/>
</dbReference>
<gene>
    <name evidence="2" type="ORF">AMTR_s00026p00197700</name>
</gene>
<dbReference type="HOGENOM" id="CLU_1613035_0_0_1"/>
<organism evidence="2 3">
    <name type="scientific">Amborella trichopoda</name>
    <dbReference type="NCBI Taxonomy" id="13333"/>
    <lineage>
        <taxon>Eukaryota</taxon>
        <taxon>Viridiplantae</taxon>
        <taxon>Streptophyta</taxon>
        <taxon>Embryophyta</taxon>
        <taxon>Tracheophyta</taxon>
        <taxon>Spermatophyta</taxon>
        <taxon>Magnoliopsida</taxon>
        <taxon>Amborellales</taxon>
        <taxon>Amborellaceae</taxon>
        <taxon>Amborella</taxon>
    </lineage>
</organism>
<evidence type="ECO:0000313" key="3">
    <source>
        <dbReference type="Proteomes" id="UP000017836"/>
    </source>
</evidence>
<dbReference type="Gramene" id="ERN10423">
    <property type="protein sequence ID" value="ERN10423"/>
    <property type="gene ID" value="AMTR_s00026p00197700"/>
</dbReference>
<sequence length="165" mass="17403">MDLAPSYAIEWPMRATHAGGAAQPSSREDVVGVPAESGLGSNLVTEPEWGQRTPTSAVPRSVPLDVEEKRPEGAKRKGSKGPQSVPRILKESSHSKRRGLSNIDTPLVTPGVKRVKVEAHVVSTTTRTMSTSIDVDTKGEVRGVGVAILTASASAVSSLARRCLL</sequence>
<feature type="region of interest" description="Disordered" evidence="1">
    <location>
        <begin position="15"/>
        <end position="106"/>
    </location>
</feature>
<name>W1PQT5_AMBTC</name>